<dbReference type="SUPFAM" id="SSF54373">
    <property type="entry name" value="FAD-linked reductases, C-terminal domain"/>
    <property type="match status" value="1"/>
</dbReference>
<dbReference type="Gene3D" id="3.30.560.10">
    <property type="entry name" value="Glucose Oxidase, domain 3"/>
    <property type="match status" value="1"/>
</dbReference>
<evidence type="ECO:0000256" key="2">
    <source>
        <dbReference type="PIRSR" id="PIRSR000137-2"/>
    </source>
</evidence>
<dbReference type="GO" id="GO:0050660">
    <property type="term" value="F:flavin adenine dinucleotide binding"/>
    <property type="evidence" value="ECO:0007669"/>
    <property type="project" value="InterPro"/>
</dbReference>
<reference evidence="5" key="1">
    <citation type="submission" date="2021-03" db="EMBL/GenBank/DDBJ databases">
        <title>Chromosome level genome of the anhydrobiotic midge Polypedilum vanderplanki.</title>
        <authorList>
            <person name="Yoshida Y."/>
            <person name="Kikawada T."/>
            <person name="Gusev O."/>
        </authorList>
    </citation>
    <scope>NUCLEOTIDE SEQUENCE</scope>
    <source>
        <strain evidence="5">NIAS01</strain>
        <tissue evidence="5">Whole body or cell culture</tissue>
    </source>
</reference>
<dbReference type="OrthoDB" id="269227at2759"/>
<feature type="binding site" evidence="2">
    <location>
        <position position="256"/>
    </location>
    <ligand>
        <name>FAD</name>
        <dbReference type="ChEBI" id="CHEBI:57692"/>
    </ligand>
</feature>
<keyword evidence="2" id="KW-0285">Flavoprotein</keyword>
<comment type="cofactor">
    <cofactor evidence="2">
        <name>FAD</name>
        <dbReference type="ChEBI" id="CHEBI:57692"/>
    </cofactor>
</comment>
<evidence type="ECO:0000256" key="3">
    <source>
        <dbReference type="SAM" id="SignalP"/>
    </source>
</evidence>
<proteinExistence type="inferred from homology"/>
<feature type="binding site" evidence="2">
    <location>
        <position position="556"/>
    </location>
    <ligand>
        <name>FAD</name>
        <dbReference type="ChEBI" id="CHEBI:57692"/>
    </ligand>
</feature>
<feature type="signal peptide" evidence="3">
    <location>
        <begin position="1"/>
        <end position="17"/>
    </location>
</feature>
<sequence length="584" mass="65208">MKFVKFSLLLALLTALASIGYKLVLDYEHIPNLAAIESVRNKYFDYVIVGSGTSGSVIAYELSKKSNCSVLLIESGGLFNGLSIVPIMSTLMQGTEMDWKIKSTPQLFSSRGLRDNQQNLPRGRGLGGSNQLNYLLHFNGIKEDFDEWRKMGAVSEKWNYENIKCHLKRHDSDEKACSYNEDIPKLSLTTLNYNDSPLAAAFVKAEAELRNSFNSNVTLKLSQFTTKRGIRHTVFHEYLRRTYKHKNLSILVHATVEKILFNERKEARAVVVATQSQVTEIRVRKMVILAAGAYHSPFILKRSGIGNKSELKQAGIDLVHHLPAVGENLHDHMNFPLFVSINERASVTKDKILSVSEIYRFLFYGSGVLATTAVIGSGRLNNYGLILFGMGSADEQALKDVANFKTEAFQAFFPLFANSSQEGFVALSTCYKPKSRGNIKLKSSGIDFLIDPKYLQHDDDMECMRNAIHLNRKMIQSKAFKAIGAHIHWPKIRECQNFGPFDDDEVDYMPSDRYLDCLLRHAALTAHHPGGTCSIGSVVNDDLSVIGVKNLRVIDGSVLPSPVSGFPNSIIIALTEYAIKNILN</sequence>
<dbReference type="PIRSF" id="PIRSF000137">
    <property type="entry name" value="Alcohol_oxidase"/>
    <property type="match status" value="1"/>
</dbReference>
<comment type="caution">
    <text evidence="5">The sequence shown here is derived from an EMBL/GenBank/DDBJ whole genome shotgun (WGS) entry which is preliminary data.</text>
</comment>
<name>A0A9J6CIN4_POLVA</name>
<feature type="chain" id="PRO_5039897644" description="Glucose-methanol-choline oxidoreductase N-terminal domain-containing protein" evidence="3">
    <location>
        <begin position="18"/>
        <end position="584"/>
    </location>
</feature>
<gene>
    <name evidence="5" type="ORF">PVAND_010998</name>
</gene>
<dbReference type="PROSITE" id="PS00624">
    <property type="entry name" value="GMC_OXRED_2"/>
    <property type="match status" value="1"/>
</dbReference>
<evidence type="ECO:0000256" key="1">
    <source>
        <dbReference type="ARBA" id="ARBA00010790"/>
    </source>
</evidence>
<dbReference type="InterPro" id="IPR036188">
    <property type="entry name" value="FAD/NAD-bd_sf"/>
</dbReference>
<feature type="binding site" evidence="2">
    <location>
        <begin position="53"/>
        <end position="54"/>
    </location>
    <ligand>
        <name>FAD</name>
        <dbReference type="ChEBI" id="CHEBI:57692"/>
    </ligand>
</feature>
<dbReference type="EMBL" id="JADBJN010000001">
    <property type="protein sequence ID" value="KAG5681579.1"/>
    <property type="molecule type" value="Genomic_DNA"/>
</dbReference>
<dbReference type="InterPro" id="IPR000172">
    <property type="entry name" value="GMC_OxRdtase_N"/>
</dbReference>
<organism evidence="5 6">
    <name type="scientific">Polypedilum vanderplanki</name>
    <name type="common">Sleeping chironomid midge</name>
    <dbReference type="NCBI Taxonomy" id="319348"/>
    <lineage>
        <taxon>Eukaryota</taxon>
        <taxon>Metazoa</taxon>
        <taxon>Ecdysozoa</taxon>
        <taxon>Arthropoda</taxon>
        <taxon>Hexapoda</taxon>
        <taxon>Insecta</taxon>
        <taxon>Pterygota</taxon>
        <taxon>Neoptera</taxon>
        <taxon>Endopterygota</taxon>
        <taxon>Diptera</taxon>
        <taxon>Nematocera</taxon>
        <taxon>Chironomoidea</taxon>
        <taxon>Chironomidae</taxon>
        <taxon>Chironominae</taxon>
        <taxon>Polypedilum</taxon>
        <taxon>Polypedilum</taxon>
    </lineage>
</organism>
<keyword evidence="2" id="KW-0274">FAD</keyword>
<accession>A0A9J6CIN4</accession>
<evidence type="ECO:0000313" key="6">
    <source>
        <dbReference type="Proteomes" id="UP001107558"/>
    </source>
</evidence>
<dbReference type="Gene3D" id="3.50.50.60">
    <property type="entry name" value="FAD/NAD(P)-binding domain"/>
    <property type="match status" value="1"/>
</dbReference>
<dbReference type="PANTHER" id="PTHR11552">
    <property type="entry name" value="GLUCOSE-METHANOL-CHOLINE GMC OXIDOREDUCTASE"/>
    <property type="match status" value="1"/>
</dbReference>
<dbReference type="InterPro" id="IPR007867">
    <property type="entry name" value="GMC_OxRtase_C"/>
</dbReference>
<keyword evidence="6" id="KW-1185">Reference proteome</keyword>
<feature type="domain" description="Glucose-methanol-choline oxidoreductase N-terminal" evidence="4">
    <location>
        <begin position="292"/>
        <end position="306"/>
    </location>
</feature>
<dbReference type="GO" id="GO:0016614">
    <property type="term" value="F:oxidoreductase activity, acting on CH-OH group of donors"/>
    <property type="evidence" value="ECO:0007669"/>
    <property type="project" value="InterPro"/>
</dbReference>
<keyword evidence="3" id="KW-0732">Signal</keyword>
<dbReference type="AlphaFoldDB" id="A0A9J6CIN4"/>
<dbReference type="PANTHER" id="PTHR11552:SF188">
    <property type="entry name" value="NEITHER INACTIVATION NOR AFTERPOTENTIAL PROTEIN G"/>
    <property type="match status" value="1"/>
</dbReference>
<dbReference type="SUPFAM" id="SSF51905">
    <property type="entry name" value="FAD/NAD(P)-binding domain"/>
    <property type="match status" value="1"/>
</dbReference>
<protein>
    <recommendedName>
        <fullName evidence="4">Glucose-methanol-choline oxidoreductase N-terminal domain-containing protein</fullName>
    </recommendedName>
</protein>
<dbReference type="Proteomes" id="UP001107558">
    <property type="component" value="Chromosome 1"/>
</dbReference>
<dbReference type="InterPro" id="IPR012132">
    <property type="entry name" value="GMC_OxRdtase"/>
</dbReference>
<dbReference type="Pfam" id="PF00732">
    <property type="entry name" value="GMC_oxred_N"/>
    <property type="match status" value="1"/>
</dbReference>
<dbReference type="Pfam" id="PF05199">
    <property type="entry name" value="GMC_oxred_C"/>
    <property type="match status" value="1"/>
</dbReference>
<comment type="similarity">
    <text evidence="1">Belongs to the GMC oxidoreductase family.</text>
</comment>
<evidence type="ECO:0000313" key="5">
    <source>
        <dbReference type="EMBL" id="KAG5681579.1"/>
    </source>
</evidence>
<evidence type="ECO:0000259" key="4">
    <source>
        <dbReference type="PROSITE" id="PS00624"/>
    </source>
</evidence>